<evidence type="ECO:0000313" key="1">
    <source>
        <dbReference type="EMBL" id="EHJ12615.1"/>
    </source>
</evidence>
<dbReference type="EMBL" id="AESD01000397">
    <property type="protein sequence ID" value="EHJ12615.1"/>
    <property type="molecule type" value="Genomic_DNA"/>
</dbReference>
<comment type="caution">
    <text evidence="1">The sequence shown here is derived from an EMBL/GenBank/DDBJ whole genome shotgun (WGS) entry which is preliminary data.</text>
</comment>
<sequence length="38" mass="4387">MQKESPTIIFDERWWSVQEGLGVSQETILLKPLALSKK</sequence>
<gene>
    <name evidence="1" type="ORF">CWATWH0003_2679</name>
</gene>
<name>G5J5B7_CROWT</name>
<evidence type="ECO:0000313" key="2">
    <source>
        <dbReference type="Proteomes" id="UP000003477"/>
    </source>
</evidence>
<proteinExistence type="predicted"/>
<dbReference type="AlphaFoldDB" id="G5J5B7"/>
<protein>
    <submittedName>
        <fullName evidence="1">Uncharacterized protein</fullName>
    </submittedName>
</protein>
<accession>G5J5B7</accession>
<dbReference type="Proteomes" id="UP000003477">
    <property type="component" value="Unassembled WGS sequence"/>
</dbReference>
<reference evidence="1 2" key="1">
    <citation type="journal article" date="2011" name="Front. Microbiol.">
        <title>Two Strains of Crocosphaera watsonii with Highly Conserved Genomes are Distinguished by Strain-Specific Features.</title>
        <authorList>
            <person name="Bench S.R."/>
            <person name="Ilikchyan I.N."/>
            <person name="Tripp H.J."/>
            <person name="Zehr J.P."/>
        </authorList>
    </citation>
    <scope>NUCLEOTIDE SEQUENCE [LARGE SCALE GENOMIC DNA]</scope>
    <source>
        <strain evidence="1 2">WH 0003</strain>
    </source>
</reference>
<organism evidence="1 2">
    <name type="scientific">Crocosphaera watsonii WH 0003</name>
    <dbReference type="NCBI Taxonomy" id="423471"/>
    <lineage>
        <taxon>Bacteria</taxon>
        <taxon>Bacillati</taxon>
        <taxon>Cyanobacteriota</taxon>
        <taxon>Cyanophyceae</taxon>
        <taxon>Oscillatoriophycideae</taxon>
        <taxon>Chroococcales</taxon>
        <taxon>Aphanothecaceae</taxon>
        <taxon>Crocosphaera</taxon>
    </lineage>
</organism>
<dbReference type="PATRIC" id="fig|423471.3.peg.2519"/>